<evidence type="ECO:0000313" key="2">
    <source>
        <dbReference type="EMBL" id="EUC33785.1"/>
    </source>
</evidence>
<name>W6Y8I2_COCC2</name>
<evidence type="ECO:0000313" key="3">
    <source>
        <dbReference type="Proteomes" id="UP000053841"/>
    </source>
</evidence>
<accession>W6Y8I2</accession>
<dbReference type="Proteomes" id="UP000053841">
    <property type="component" value="Unassembled WGS sequence"/>
</dbReference>
<evidence type="ECO:0000256" key="1">
    <source>
        <dbReference type="SAM" id="MobiDB-lite"/>
    </source>
</evidence>
<dbReference type="KEGG" id="bze:COCCADRAFT_36442"/>
<dbReference type="HOGENOM" id="CLU_2654138_0_0_1"/>
<protein>
    <submittedName>
        <fullName evidence="2">Uncharacterized protein</fullName>
    </submittedName>
</protein>
<organism evidence="2 3">
    <name type="scientific">Cochliobolus carbonum (strain 26-R-13)</name>
    <name type="common">Maize leaf spot fungus</name>
    <name type="synonym">Bipolaris zeicola</name>
    <dbReference type="NCBI Taxonomy" id="930089"/>
    <lineage>
        <taxon>Eukaryota</taxon>
        <taxon>Fungi</taxon>
        <taxon>Dikarya</taxon>
        <taxon>Ascomycota</taxon>
        <taxon>Pezizomycotina</taxon>
        <taxon>Dothideomycetes</taxon>
        <taxon>Pleosporomycetidae</taxon>
        <taxon>Pleosporales</taxon>
        <taxon>Pleosporineae</taxon>
        <taxon>Pleosporaceae</taxon>
        <taxon>Bipolaris</taxon>
    </lineage>
</organism>
<feature type="region of interest" description="Disordered" evidence="1">
    <location>
        <begin position="1"/>
        <end position="20"/>
    </location>
</feature>
<dbReference type="PROSITE" id="PS51257">
    <property type="entry name" value="PROKAR_LIPOPROTEIN"/>
    <property type="match status" value="1"/>
</dbReference>
<keyword evidence="3" id="KW-1185">Reference proteome</keyword>
<sequence length="76" mass="9046">MPKESALPHQARHREAQEERHVGTTLIVGAGCRDLCVYFLLTHQNTPESPLFQLREIHFWKMLHPFLPWRDLQCKR</sequence>
<reference evidence="2 3" key="1">
    <citation type="journal article" date="2013" name="PLoS Genet.">
        <title>Comparative genome structure, secondary metabolite, and effector coding capacity across Cochliobolus pathogens.</title>
        <authorList>
            <person name="Condon B.J."/>
            <person name="Leng Y."/>
            <person name="Wu D."/>
            <person name="Bushley K.E."/>
            <person name="Ohm R.A."/>
            <person name="Otillar R."/>
            <person name="Martin J."/>
            <person name="Schackwitz W."/>
            <person name="Grimwood J."/>
            <person name="MohdZainudin N."/>
            <person name="Xue C."/>
            <person name="Wang R."/>
            <person name="Manning V.A."/>
            <person name="Dhillon B."/>
            <person name="Tu Z.J."/>
            <person name="Steffenson B.J."/>
            <person name="Salamov A."/>
            <person name="Sun H."/>
            <person name="Lowry S."/>
            <person name="LaButti K."/>
            <person name="Han J."/>
            <person name="Copeland A."/>
            <person name="Lindquist E."/>
            <person name="Barry K."/>
            <person name="Schmutz J."/>
            <person name="Baker S.E."/>
            <person name="Ciuffetti L.M."/>
            <person name="Grigoriev I.V."/>
            <person name="Zhong S."/>
            <person name="Turgeon B.G."/>
        </authorList>
    </citation>
    <scope>NUCLEOTIDE SEQUENCE [LARGE SCALE GENOMIC DNA]</scope>
    <source>
        <strain evidence="2 3">26-R-13</strain>
    </source>
</reference>
<dbReference type="RefSeq" id="XP_007711924.1">
    <property type="nucleotide sequence ID" value="XM_007713734.1"/>
</dbReference>
<dbReference type="AlphaFoldDB" id="W6Y8I2"/>
<proteinExistence type="predicted"/>
<dbReference type="GeneID" id="19148287"/>
<dbReference type="OrthoDB" id="10378202at2759"/>
<dbReference type="EMBL" id="KI964603">
    <property type="protein sequence ID" value="EUC33785.1"/>
    <property type="molecule type" value="Genomic_DNA"/>
</dbReference>
<gene>
    <name evidence="2" type="ORF">COCCADRAFT_36442</name>
</gene>